<name>A0A653AYM9_ECTOL</name>
<protein>
    <submittedName>
        <fullName evidence="1">Uncharacterized protein</fullName>
    </submittedName>
</protein>
<accession>A0A653AYM9</accession>
<dbReference type="EMBL" id="LR130779">
    <property type="protein sequence ID" value="VDN61493.1"/>
    <property type="molecule type" value="Genomic_DNA"/>
</dbReference>
<proteinExistence type="predicted"/>
<organism evidence="1">
    <name type="scientific">Ectopseudomonas oleovorans</name>
    <name type="common">Pseudomonas oleovorans</name>
    <dbReference type="NCBI Taxonomy" id="301"/>
    <lineage>
        <taxon>Bacteria</taxon>
        <taxon>Pseudomonadati</taxon>
        <taxon>Pseudomonadota</taxon>
        <taxon>Gammaproteobacteria</taxon>
        <taxon>Pseudomonadales</taxon>
        <taxon>Pseudomonadaceae</taxon>
        <taxon>Ectopseudomonas</taxon>
    </lineage>
</organism>
<reference evidence="1" key="1">
    <citation type="submission" date="2018-11" db="EMBL/GenBank/DDBJ databases">
        <authorList>
            <consortium name="Genoscope - CEA"/>
            <person name="William W."/>
        </authorList>
    </citation>
    <scope>NUCLEOTIDE SEQUENCE [LARGE SCALE GENOMIC DNA]</scope>
    <source>
        <strain evidence="1">T9AD</strain>
    </source>
</reference>
<dbReference type="AlphaFoldDB" id="A0A653AYM9"/>
<evidence type="ECO:0000313" key="1">
    <source>
        <dbReference type="EMBL" id="VDN61493.1"/>
    </source>
</evidence>
<sequence>MLFLWRHKIDDFLRAYVARTSALCALVVQGVCNIIAICLCGGFAFAATKLAISNSNWRAGAAGLRVL</sequence>
<gene>
    <name evidence="1" type="ORF">POT9AD_0502</name>
</gene>